<dbReference type="PANTHER" id="PTHR47643:SF2">
    <property type="entry name" value="TPR DOMAIN PROTEIN (AFU_ORTHOLOGUE AFUA_5G12710)"/>
    <property type="match status" value="1"/>
</dbReference>
<dbReference type="Gene3D" id="1.25.40.10">
    <property type="entry name" value="Tetratricopeptide repeat domain"/>
    <property type="match status" value="1"/>
</dbReference>
<dbReference type="InterPro" id="IPR011990">
    <property type="entry name" value="TPR-like_helical_dom_sf"/>
</dbReference>
<dbReference type="AlphaFoldDB" id="A0A9P8V2C5"/>
<comment type="caution">
    <text evidence="2">The sequence shown here is derived from an EMBL/GenBank/DDBJ whole genome shotgun (WGS) entry which is preliminary data.</text>
</comment>
<sequence length="651" mass="71899">MAGQHTLYMSPAESERVRTSLQDRLKGCLADEGKTRETNDPDALIQGAVSTALMQDFAAGAFGLGAPKKESMPAYTVGHPYPPSLASVEDLKPMTLADLRMETHHRGHVIKLRRVSPVVELAMSSWAVVQGEESSDVERLTLFLHKKQNGKDLLDTISEFQVKEPYFTRNDQDEPTIRIDHPSDLVVLSYKETQEQWRQRSLDTTDESAEAPSLLDFKQRGNKALGDGDNFRSWAYYTQGLKSDKGADKVLVRDVHRNRAHVNLLLNRYDEAKSDALASLTNDPEGTELDAKAHHRAGLASYALGDFTHSQACFEKQKELQGSSPTVEWHLKRVKRRLEEQTTGNYNFPQIVTTLQKLGGRADVASFDGPTVIKESPGAGRGAFAIRAIKTGEIVMAEKPFAVTWSHEPEAVSFMTCDMREDATIRVFPSGLHRAVVQKLMNNPSQIATVLSAFGDYKGTGTECVVRDGVPVVDTFQVHDIIQRNAFGPGAQTGEEDVSNASAGLWVRAACLNHSCVPNVTKSYVGDLMLLKALRPIAKGEELTHAYDETGDYEARAAALQRTWGFECTCTLCVTEKKEDPATRKRRGELEQEAAALMAKNTPSSAGRAVYYKAKRLQAAIAETYSDKTHKGLPRRAGAQLQQWLQAVPAR</sequence>
<reference evidence="2" key="1">
    <citation type="journal article" date="2021" name="Nat. Commun.">
        <title>Genetic determinants of endophytism in the Arabidopsis root mycobiome.</title>
        <authorList>
            <person name="Mesny F."/>
            <person name="Miyauchi S."/>
            <person name="Thiergart T."/>
            <person name="Pickel B."/>
            <person name="Atanasova L."/>
            <person name="Karlsson M."/>
            <person name="Huettel B."/>
            <person name="Barry K.W."/>
            <person name="Haridas S."/>
            <person name="Chen C."/>
            <person name="Bauer D."/>
            <person name="Andreopoulos W."/>
            <person name="Pangilinan J."/>
            <person name="LaButti K."/>
            <person name="Riley R."/>
            <person name="Lipzen A."/>
            <person name="Clum A."/>
            <person name="Drula E."/>
            <person name="Henrissat B."/>
            <person name="Kohler A."/>
            <person name="Grigoriev I.V."/>
            <person name="Martin F.M."/>
            <person name="Hacquard S."/>
        </authorList>
    </citation>
    <scope>NUCLEOTIDE SEQUENCE</scope>
    <source>
        <strain evidence="2">MPI-SDFR-AT-0117</strain>
    </source>
</reference>
<dbReference type="Pfam" id="PF00856">
    <property type="entry name" value="SET"/>
    <property type="match status" value="1"/>
</dbReference>
<dbReference type="InterPro" id="IPR001214">
    <property type="entry name" value="SET_dom"/>
</dbReference>
<organism evidence="2 3">
    <name type="scientific">Plectosphaerella plurivora</name>
    <dbReference type="NCBI Taxonomy" id="936078"/>
    <lineage>
        <taxon>Eukaryota</taxon>
        <taxon>Fungi</taxon>
        <taxon>Dikarya</taxon>
        <taxon>Ascomycota</taxon>
        <taxon>Pezizomycotina</taxon>
        <taxon>Sordariomycetes</taxon>
        <taxon>Hypocreomycetidae</taxon>
        <taxon>Glomerellales</taxon>
        <taxon>Plectosphaerellaceae</taxon>
        <taxon>Plectosphaerella</taxon>
    </lineage>
</organism>
<feature type="domain" description="SET" evidence="1">
    <location>
        <begin position="369"/>
        <end position="548"/>
    </location>
</feature>
<dbReference type="SUPFAM" id="SSF82199">
    <property type="entry name" value="SET domain"/>
    <property type="match status" value="1"/>
</dbReference>
<dbReference type="OrthoDB" id="1028014at2759"/>
<dbReference type="SMART" id="SM00317">
    <property type="entry name" value="SET"/>
    <property type="match status" value="1"/>
</dbReference>
<dbReference type="Proteomes" id="UP000770015">
    <property type="component" value="Unassembled WGS sequence"/>
</dbReference>
<protein>
    <submittedName>
        <fullName evidence="2">TPR domain-containing protein</fullName>
    </submittedName>
</protein>
<dbReference type="EMBL" id="JAGSXJ010000036">
    <property type="protein sequence ID" value="KAH6666521.1"/>
    <property type="molecule type" value="Genomic_DNA"/>
</dbReference>
<name>A0A9P8V2C5_9PEZI</name>
<evidence type="ECO:0000313" key="3">
    <source>
        <dbReference type="Proteomes" id="UP000770015"/>
    </source>
</evidence>
<dbReference type="PROSITE" id="PS50280">
    <property type="entry name" value="SET"/>
    <property type="match status" value="1"/>
</dbReference>
<gene>
    <name evidence="2" type="ORF">F5X68DRAFT_217228</name>
</gene>
<keyword evidence="3" id="KW-1185">Reference proteome</keyword>
<dbReference type="Gene3D" id="2.170.270.10">
    <property type="entry name" value="SET domain"/>
    <property type="match status" value="1"/>
</dbReference>
<accession>A0A9P8V2C5</accession>
<dbReference type="CDD" id="cd20071">
    <property type="entry name" value="SET_SMYD"/>
    <property type="match status" value="1"/>
</dbReference>
<dbReference type="PANTHER" id="PTHR47643">
    <property type="entry name" value="TPR DOMAIN PROTEIN (AFU_ORTHOLOGUE AFUA_5G12710)"/>
    <property type="match status" value="1"/>
</dbReference>
<dbReference type="InterPro" id="IPR053209">
    <property type="entry name" value="Gramillin-biosynth_MTr"/>
</dbReference>
<dbReference type="InterPro" id="IPR046341">
    <property type="entry name" value="SET_dom_sf"/>
</dbReference>
<evidence type="ECO:0000259" key="1">
    <source>
        <dbReference type="PROSITE" id="PS50280"/>
    </source>
</evidence>
<dbReference type="SUPFAM" id="SSF48452">
    <property type="entry name" value="TPR-like"/>
    <property type="match status" value="1"/>
</dbReference>
<proteinExistence type="predicted"/>
<evidence type="ECO:0000313" key="2">
    <source>
        <dbReference type="EMBL" id="KAH6666521.1"/>
    </source>
</evidence>